<evidence type="ECO:0000256" key="1">
    <source>
        <dbReference type="ARBA" id="ARBA00022679"/>
    </source>
</evidence>
<dbReference type="PROSITE" id="PS00108">
    <property type="entry name" value="PROTEIN_KINASE_ST"/>
    <property type="match status" value="1"/>
</dbReference>
<keyword evidence="4" id="KW-0067">ATP-binding</keyword>
<dbReference type="InterPro" id="IPR008271">
    <property type="entry name" value="Ser/Thr_kinase_AS"/>
</dbReference>
<dbReference type="Proteomes" id="UP000054321">
    <property type="component" value="Unassembled WGS sequence"/>
</dbReference>
<evidence type="ECO:0000256" key="3">
    <source>
        <dbReference type="ARBA" id="ARBA00022777"/>
    </source>
</evidence>
<dbReference type="GO" id="GO:0005634">
    <property type="term" value="C:nucleus"/>
    <property type="evidence" value="ECO:0007669"/>
    <property type="project" value="TreeGrafter"/>
</dbReference>
<dbReference type="Pfam" id="PF00069">
    <property type="entry name" value="Pkinase"/>
    <property type="match status" value="1"/>
</dbReference>
<dbReference type="SMART" id="SM00220">
    <property type="entry name" value="S_TKc"/>
    <property type="match status" value="1"/>
</dbReference>
<reference evidence="8" key="2">
    <citation type="submission" date="2015-01" db="EMBL/GenBank/DDBJ databases">
        <title>Evolutionary Origins and Diversification of the Mycorrhizal Mutualists.</title>
        <authorList>
            <consortium name="DOE Joint Genome Institute"/>
            <consortium name="Mycorrhizal Genomics Consortium"/>
            <person name="Kohler A."/>
            <person name="Kuo A."/>
            <person name="Nagy L.G."/>
            <person name="Floudas D."/>
            <person name="Copeland A."/>
            <person name="Barry K.W."/>
            <person name="Cichocki N."/>
            <person name="Veneault-Fourrey C."/>
            <person name="LaButti K."/>
            <person name="Lindquist E.A."/>
            <person name="Lipzen A."/>
            <person name="Lundell T."/>
            <person name="Morin E."/>
            <person name="Murat C."/>
            <person name="Riley R."/>
            <person name="Ohm R."/>
            <person name="Sun H."/>
            <person name="Tunlid A."/>
            <person name="Henrissat B."/>
            <person name="Grigoriev I.V."/>
            <person name="Hibbett D.S."/>
            <person name="Martin F."/>
        </authorList>
    </citation>
    <scope>NUCLEOTIDE SEQUENCE [LARGE SCALE GENOMIC DNA]</scope>
    <source>
        <strain evidence="8">Zn</strain>
    </source>
</reference>
<keyword evidence="1" id="KW-0808">Transferase</keyword>
<dbReference type="GO" id="GO:0004672">
    <property type="term" value="F:protein kinase activity"/>
    <property type="evidence" value="ECO:0007669"/>
    <property type="project" value="InterPro"/>
</dbReference>
<evidence type="ECO:0000256" key="4">
    <source>
        <dbReference type="ARBA" id="ARBA00022840"/>
    </source>
</evidence>
<dbReference type="GO" id="GO:0005524">
    <property type="term" value="F:ATP binding"/>
    <property type="evidence" value="ECO:0007669"/>
    <property type="project" value="UniProtKB-KW"/>
</dbReference>
<dbReference type="InterPro" id="IPR000719">
    <property type="entry name" value="Prot_kinase_dom"/>
</dbReference>
<comment type="similarity">
    <text evidence="5">Belongs to the protein kinase superfamily. Ser/Thr protein kinase family. GCN2 subfamily.</text>
</comment>
<reference evidence="7 8" key="1">
    <citation type="submission" date="2014-04" db="EMBL/GenBank/DDBJ databases">
        <authorList>
            <consortium name="DOE Joint Genome Institute"/>
            <person name="Kuo A."/>
            <person name="Martino E."/>
            <person name="Perotto S."/>
            <person name="Kohler A."/>
            <person name="Nagy L.G."/>
            <person name="Floudas D."/>
            <person name="Copeland A."/>
            <person name="Barry K.W."/>
            <person name="Cichocki N."/>
            <person name="Veneault-Fourrey C."/>
            <person name="LaButti K."/>
            <person name="Lindquist E.A."/>
            <person name="Lipzen A."/>
            <person name="Lundell T."/>
            <person name="Morin E."/>
            <person name="Murat C."/>
            <person name="Sun H."/>
            <person name="Tunlid A."/>
            <person name="Henrissat B."/>
            <person name="Grigoriev I.V."/>
            <person name="Hibbett D.S."/>
            <person name="Martin F."/>
            <person name="Nordberg H.P."/>
            <person name="Cantor M.N."/>
            <person name="Hua S.X."/>
        </authorList>
    </citation>
    <scope>NUCLEOTIDE SEQUENCE [LARGE SCALE GENOMIC DNA]</scope>
    <source>
        <strain evidence="7 8">Zn</strain>
    </source>
</reference>
<dbReference type="PROSITE" id="PS50011">
    <property type="entry name" value="PROTEIN_KINASE_DOM"/>
    <property type="match status" value="1"/>
</dbReference>
<dbReference type="InterPro" id="IPR021109">
    <property type="entry name" value="Peptidase_aspartic_dom_sf"/>
</dbReference>
<evidence type="ECO:0000313" key="7">
    <source>
        <dbReference type="EMBL" id="KIN00719.1"/>
    </source>
</evidence>
<accession>A0A0C3CP01</accession>
<dbReference type="CDD" id="cd00303">
    <property type="entry name" value="retropepsin_like"/>
    <property type="match status" value="1"/>
</dbReference>
<organism evidence="7 8">
    <name type="scientific">Oidiodendron maius (strain Zn)</name>
    <dbReference type="NCBI Taxonomy" id="913774"/>
    <lineage>
        <taxon>Eukaryota</taxon>
        <taxon>Fungi</taxon>
        <taxon>Dikarya</taxon>
        <taxon>Ascomycota</taxon>
        <taxon>Pezizomycotina</taxon>
        <taxon>Leotiomycetes</taxon>
        <taxon>Leotiomycetes incertae sedis</taxon>
        <taxon>Myxotrichaceae</taxon>
        <taxon>Oidiodendron</taxon>
    </lineage>
</organism>
<dbReference type="AlphaFoldDB" id="A0A0C3CP01"/>
<name>A0A0C3CP01_OIDMZ</name>
<dbReference type="InParanoid" id="A0A0C3CP01"/>
<dbReference type="Gene3D" id="2.40.70.10">
    <property type="entry name" value="Acid Proteases"/>
    <property type="match status" value="1"/>
</dbReference>
<dbReference type="Gene3D" id="3.30.200.20">
    <property type="entry name" value="Phosphorylase Kinase, domain 1"/>
    <property type="match status" value="1"/>
</dbReference>
<dbReference type="STRING" id="913774.A0A0C3CP01"/>
<keyword evidence="3" id="KW-0418">Kinase</keyword>
<keyword evidence="8" id="KW-1185">Reference proteome</keyword>
<gene>
    <name evidence="7" type="ORF">OIDMADRAFT_55287</name>
</gene>
<feature type="domain" description="Protein kinase" evidence="6">
    <location>
        <begin position="77"/>
        <end position="377"/>
    </location>
</feature>
<keyword evidence="2" id="KW-0547">Nucleotide-binding</keyword>
<dbReference type="OrthoDB" id="4062651at2759"/>
<evidence type="ECO:0000256" key="2">
    <source>
        <dbReference type="ARBA" id="ARBA00022741"/>
    </source>
</evidence>
<protein>
    <recommendedName>
        <fullName evidence="6">Protein kinase domain-containing protein</fullName>
    </recommendedName>
</protein>
<dbReference type="InterPro" id="IPR050339">
    <property type="entry name" value="CC_SR_Kinase"/>
</dbReference>
<dbReference type="PANTHER" id="PTHR11042:SF190">
    <property type="entry name" value="MITOSIS INHIBITOR PROTEIN KINASE MIK1"/>
    <property type="match status" value="1"/>
</dbReference>
<dbReference type="HOGENOM" id="CLU_516872_0_0_1"/>
<dbReference type="PANTHER" id="PTHR11042">
    <property type="entry name" value="EUKARYOTIC TRANSLATION INITIATION FACTOR 2-ALPHA KINASE EIF2-ALPHA KINASE -RELATED"/>
    <property type="match status" value="1"/>
</dbReference>
<dbReference type="EMBL" id="KN832877">
    <property type="protein sequence ID" value="KIN00719.1"/>
    <property type="molecule type" value="Genomic_DNA"/>
</dbReference>
<sequence>MTFTRASASVINVLVMNVGPQLVDFTVGYAASSWNKALGRQTMAEGEVMIFNERFDGQLYRNLVQTYSALEDVPYKRDLYTPTGVGAFGCVFPAVMEPNQVFVVKEIKFSSRKEKENIMGEVEFLRRCQHPNILRMIEVYVVDHPGLANAMYIVTSPWAPETLYAFFKDLINSETCISPLCPWYVPGSERPWTAITGGCISAVEYLHKHNIRHRDIKPENILLHCKGPQEATAVIADFGISKNSIMNAATTFHGTYQWMAPEWIIESESTPKVDVFTLGACFAIILAVVLEGRDGLREIWRIGLESGSCQFAANLEDVLAYLERVKLAHFDPRIVVSKLEFHALLIEWVERMIVKEPAGRASMNELQSICNNHDPYFEIVPELSPDRFETLHEMHPWLQDVLLFPRDQIAAAVYATMTLDTASSENFISSSFLNKLDIHKLVMEQEQHCFHTFGGTVTTERAVQLSWRAVKTSARHENVHKAQFIIIESDMTPFEVLLGRKGIREWEKARSTNIAATDFIKISPRLL</sequence>
<evidence type="ECO:0000256" key="5">
    <source>
        <dbReference type="ARBA" id="ARBA00037982"/>
    </source>
</evidence>
<dbReference type="GO" id="GO:0110031">
    <property type="term" value="P:negative regulation of G2/MI transition of meiotic cell cycle"/>
    <property type="evidence" value="ECO:0007669"/>
    <property type="project" value="TreeGrafter"/>
</dbReference>
<dbReference type="InterPro" id="IPR011009">
    <property type="entry name" value="Kinase-like_dom_sf"/>
</dbReference>
<evidence type="ECO:0000313" key="8">
    <source>
        <dbReference type="Proteomes" id="UP000054321"/>
    </source>
</evidence>
<dbReference type="GO" id="GO:0005737">
    <property type="term" value="C:cytoplasm"/>
    <property type="evidence" value="ECO:0007669"/>
    <property type="project" value="TreeGrafter"/>
</dbReference>
<dbReference type="Gene3D" id="1.10.510.10">
    <property type="entry name" value="Transferase(Phosphotransferase) domain 1"/>
    <property type="match status" value="1"/>
</dbReference>
<evidence type="ECO:0000259" key="6">
    <source>
        <dbReference type="PROSITE" id="PS50011"/>
    </source>
</evidence>
<proteinExistence type="inferred from homology"/>
<dbReference type="SUPFAM" id="SSF56112">
    <property type="entry name" value="Protein kinase-like (PK-like)"/>
    <property type="match status" value="1"/>
</dbReference>
<dbReference type="CDD" id="cd00180">
    <property type="entry name" value="PKc"/>
    <property type="match status" value="1"/>
</dbReference>